<dbReference type="InterPro" id="IPR003439">
    <property type="entry name" value="ABC_transporter-like_ATP-bd"/>
</dbReference>
<evidence type="ECO:0000256" key="3">
    <source>
        <dbReference type="ARBA" id="ARBA00022741"/>
    </source>
</evidence>
<comment type="subcellular location">
    <subcellularLocation>
        <location evidence="1">Cell membrane</location>
        <topology evidence="1">Multi-pass membrane protein</topology>
    </subcellularLocation>
</comment>
<keyword evidence="11" id="KW-1185">Reference proteome</keyword>
<dbReference type="SUPFAM" id="SSF90123">
    <property type="entry name" value="ABC transporter transmembrane region"/>
    <property type="match status" value="1"/>
</dbReference>
<keyword evidence="3" id="KW-0547">Nucleotide-binding</keyword>
<feature type="transmembrane region" description="Helical" evidence="7">
    <location>
        <begin position="154"/>
        <end position="174"/>
    </location>
</feature>
<dbReference type="RefSeq" id="WP_144907866.1">
    <property type="nucleotide sequence ID" value="NZ_JACHOA010000011.1"/>
</dbReference>
<accession>A0A7W7AEX2</accession>
<feature type="transmembrane region" description="Helical" evidence="7">
    <location>
        <begin position="76"/>
        <end position="98"/>
    </location>
</feature>
<dbReference type="GO" id="GO:0140359">
    <property type="term" value="F:ABC-type transporter activity"/>
    <property type="evidence" value="ECO:0007669"/>
    <property type="project" value="InterPro"/>
</dbReference>
<dbReference type="SMART" id="SM00382">
    <property type="entry name" value="AAA"/>
    <property type="match status" value="1"/>
</dbReference>
<dbReference type="InterPro" id="IPR039421">
    <property type="entry name" value="Type_1_exporter"/>
</dbReference>
<comment type="caution">
    <text evidence="10">The sequence shown here is derived from an EMBL/GenBank/DDBJ whole genome shotgun (WGS) entry which is preliminary data.</text>
</comment>
<evidence type="ECO:0000256" key="6">
    <source>
        <dbReference type="ARBA" id="ARBA00023136"/>
    </source>
</evidence>
<feature type="transmembrane region" description="Helical" evidence="7">
    <location>
        <begin position="27"/>
        <end position="56"/>
    </location>
</feature>
<dbReference type="AlphaFoldDB" id="A0A7W7AEX2"/>
<evidence type="ECO:0000256" key="2">
    <source>
        <dbReference type="ARBA" id="ARBA00022692"/>
    </source>
</evidence>
<dbReference type="InterPro" id="IPR036640">
    <property type="entry name" value="ABC1_TM_sf"/>
</dbReference>
<dbReference type="Gene3D" id="1.20.1560.10">
    <property type="entry name" value="ABC transporter type 1, transmembrane domain"/>
    <property type="match status" value="1"/>
</dbReference>
<dbReference type="PANTHER" id="PTHR24221:SF654">
    <property type="entry name" value="ATP-BINDING CASSETTE SUB-FAMILY B MEMBER 6"/>
    <property type="match status" value="1"/>
</dbReference>
<dbReference type="PROSITE" id="PS50893">
    <property type="entry name" value="ABC_TRANSPORTER_2"/>
    <property type="match status" value="1"/>
</dbReference>
<protein>
    <submittedName>
        <fullName evidence="10">ATP-binding cassette subfamily C protein</fullName>
    </submittedName>
</protein>
<dbReference type="CDD" id="cd03228">
    <property type="entry name" value="ABCC_MRP_Like"/>
    <property type="match status" value="1"/>
</dbReference>
<proteinExistence type="predicted"/>
<name>A0A7W7AEX2_9SPHN</name>
<dbReference type="PROSITE" id="PS50929">
    <property type="entry name" value="ABC_TM1F"/>
    <property type="match status" value="1"/>
</dbReference>
<organism evidence="10 11">
    <name type="scientific">Novosphingobium taihuense</name>
    <dbReference type="NCBI Taxonomy" id="260085"/>
    <lineage>
        <taxon>Bacteria</taxon>
        <taxon>Pseudomonadati</taxon>
        <taxon>Pseudomonadota</taxon>
        <taxon>Alphaproteobacteria</taxon>
        <taxon>Sphingomonadales</taxon>
        <taxon>Sphingomonadaceae</taxon>
        <taxon>Novosphingobium</taxon>
    </lineage>
</organism>
<dbReference type="InterPro" id="IPR027417">
    <property type="entry name" value="P-loop_NTPase"/>
</dbReference>
<dbReference type="InterPro" id="IPR003593">
    <property type="entry name" value="AAA+_ATPase"/>
</dbReference>
<dbReference type="Gene3D" id="3.40.50.300">
    <property type="entry name" value="P-loop containing nucleotide triphosphate hydrolases"/>
    <property type="match status" value="1"/>
</dbReference>
<evidence type="ECO:0000313" key="10">
    <source>
        <dbReference type="EMBL" id="MBB4615743.1"/>
    </source>
</evidence>
<reference evidence="10 11" key="1">
    <citation type="submission" date="2020-08" db="EMBL/GenBank/DDBJ databases">
        <title>Genomic Encyclopedia of Type Strains, Phase IV (KMG-IV): sequencing the most valuable type-strain genomes for metagenomic binning, comparative biology and taxonomic classification.</title>
        <authorList>
            <person name="Goeker M."/>
        </authorList>
    </citation>
    <scope>NUCLEOTIDE SEQUENCE [LARGE SCALE GENOMIC DNA]</scope>
    <source>
        <strain evidence="10 11">DSM 17507</strain>
    </source>
</reference>
<dbReference type="GO" id="GO:0005524">
    <property type="term" value="F:ATP binding"/>
    <property type="evidence" value="ECO:0007669"/>
    <property type="project" value="UniProtKB-KW"/>
</dbReference>
<dbReference type="PROSITE" id="PS00211">
    <property type="entry name" value="ABC_TRANSPORTER_1"/>
    <property type="match status" value="1"/>
</dbReference>
<feature type="transmembrane region" description="Helical" evidence="7">
    <location>
        <begin position="180"/>
        <end position="196"/>
    </location>
</feature>
<feature type="domain" description="ABC transporter" evidence="8">
    <location>
        <begin position="353"/>
        <end position="568"/>
    </location>
</feature>
<keyword evidence="5 7" id="KW-1133">Transmembrane helix</keyword>
<dbReference type="EMBL" id="JACHOA010000011">
    <property type="protein sequence ID" value="MBB4615743.1"/>
    <property type="molecule type" value="Genomic_DNA"/>
</dbReference>
<evidence type="ECO:0000256" key="1">
    <source>
        <dbReference type="ARBA" id="ARBA00004651"/>
    </source>
</evidence>
<evidence type="ECO:0000256" key="4">
    <source>
        <dbReference type="ARBA" id="ARBA00022840"/>
    </source>
</evidence>
<keyword evidence="6 7" id="KW-0472">Membrane</keyword>
<dbReference type="PANTHER" id="PTHR24221">
    <property type="entry name" value="ATP-BINDING CASSETTE SUB-FAMILY B"/>
    <property type="match status" value="1"/>
</dbReference>
<dbReference type="InterPro" id="IPR017871">
    <property type="entry name" value="ABC_transporter-like_CS"/>
</dbReference>
<feature type="domain" description="ABC transmembrane type-1" evidence="9">
    <location>
        <begin position="28"/>
        <end position="302"/>
    </location>
</feature>
<dbReference type="Proteomes" id="UP000538566">
    <property type="component" value="Unassembled WGS sequence"/>
</dbReference>
<dbReference type="InterPro" id="IPR011527">
    <property type="entry name" value="ABC1_TM_dom"/>
</dbReference>
<gene>
    <name evidence="10" type="ORF">GGR37_004047</name>
</gene>
<dbReference type="Pfam" id="PF00664">
    <property type="entry name" value="ABC_membrane"/>
    <property type="match status" value="1"/>
</dbReference>
<evidence type="ECO:0000259" key="9">
    <source>
        <dbReference type="PROSITE" id="PS50929"/>
    </source>
</evidence>
<keyword evidence="2 7" id="KW-0812">Transmembrane</keyword>
<sequence length="570" mass="60249">MPDVRRSGWPPLATIGAVMGMVGGRRLALLGSLMLASSLTEGVGLLLLVPITAIVAGEQAPSSMAMWLTPLAGLPVGLLLAAVTVLVGLRSLIVYLVLDQQARLGNALTRSIRIEAQGAVLSAEWRWLSAQSTSAHAAKLVGEADRVGGLGESMLSVATGVITLVMLLAAAFAISWQLTSLAVLAAAIVALVLIVMRSRRNSDGEYLAEVYEALHEQVSSGLFHFRAARISGAEPALAQQFGETARSVEDAQMRYHRSVAQAHVVFQTVAAAMLGGLIYLAFVVLHLPIGILVPVLAIMVRIVPVVTGLQGSLRRWSFNAPALSGLLDLVSEASVHREPVDDGGEPLHLKQSLDLKGVGLAYEGREKPVFRDFDLAIAAGSVVAICGPSGVGKSSLADMLGGLISPDTGQILIDGEPLEGAARIRWRRRVAYVEQVPYLFDGTIAQNLAWGQAEGDSNAIRAAMTNALERASAQFVFDLPAGLDTRVGEAGRQFSGGERQRLALARALLRKPELLILDEVTAALDGSNENAVMQTVRDLRGACTILILGHRTALLELADQIVDLGEHAGS</sequence>
<evidence type="ECO:0000256" key="5">
    <source>
        <dbReference type="ARBA" id="ARBA00022989"/>
    </source>
</evidence>
<evidence type="ECO:0000259" key="8">
    <source>
        <dbReference type="PROSITE" id="PS50893"/>
    </source>
</evidence>
<evidence type="ECO:0000256" key="7">
    <source>
        <dbReference type="SAM" id="Phobius"/>
    </source>
</evidence>
<dbReference type="SUPFAM" id="SSF52540">
    <property type="entry name" value="P-loop containing nucleoside triphosphate hydrolases"/>
    <property type="match status" value="1"/>
</dbReference>
<evidence type="ECO:0000313" key="11">
    <source>
        <dbReference type="Proteomes" id="UP000538566"/>
    </source>
</evidence>
<keyword evidence="4 10" id="KW-0067">ATP-binding</keyword>
<dbReference type="Pfam" id="PF00005">
    <property type="entry name" value="ABC_tran"/>
    <property type="match status" value="1"/>
</dbReference>
<dbReference type="GO" id="GO:0016887">
    <property type="term" value="F:ATP hydrolysis activity"/>
    <property type="evidence" value="ECO:0007669"/>
    <property type="project" value="InterPro"/>
</dbReference>
<dbReference type="GO" id="GO:0005886">
    <property type="term" value="C:plasma membrane"/>
    <property type="evidence" value="ECO:0007669"/>
    <property type="project" value="UniProtKB-SubCell"/>
</dbReference>
<dbReference type="GO" id="GO:0034040">
    <property type="term" value="F:ATPase-coupled lipid transmembrane transporter activity"/>
    <property type="evidence" value="ECO:0007669"/>
    <property type="project" value="TreeGrafter"/>
</dbReference>
<feature type="transmembrane region" description="Helical" evidence="7">
    <location>
        <begin position="264"/>
        <end position="285"/>
    </location>
</feature>